<feature type="domain" description="Gfo/Idh/MocA-like oxidoreductase N-terminal" evidence="2">
    <location>
        <begin position="5"/>
        <end position="133"/>
    </location>
</feature>
<keyword evidence="1" id="KW-0560">Oxidoreductase</keyword>
<sequence>MAPLRVGFIGLSTQGWASNITGPALLHPVLREKYDLVAISTTSEASAKASTEKYSKDVGHPVKAYYGDSSKIASDPDVDFVAVSVKVMYHKDVVLPVIEAKKDFFLEWPAGRSTEETKIIAEAARKQGVRSIIGLQGRYSAALVKVKELLASGVIGAVRSTNVLAHLGGGLWPPIVPVSDRYASVKANGATRLAIPIAHQLDQLTHVLGDFASLSATDAKLYPVATFVDDDRKPTGETAPSEIPDHFAISGFLKSGTLVNIFWRAGYKIGEETGRRQYVWGIDGEEGTIRLESNARLGALPTINEPDLYLNGKKVELEVPGSNILSIVNAWSEFADGGGSYATIDDAVKHHELLDAIELSASEGRRVTLS</sequence>
<dbReference type="GO" id="GO:0016491">
    <property type="term" value="F:oxidoreductase activity"/>
    <property type="evidence" value="ECO:0007669"/>
    <property type="project" value="UniProtKB-KW"/>
</dbReference>
<dbReference type="Gene3D" id="3.40.50.720">
    <property type="entry name" value="NAD(P)-binding Rossmann-like Domain"/>
    <property type="match status" value="1"/>
</dbReference>
<protein>
    <recommendedName>
        <fullName evidence="6">Gfo/Idh/MocA-like oxidoreductase N-terminal domain-containing protein</fullName>
    </recommendedName>
</protein>
<dbReference type="SUPFAM" id="SSF51735">
    <property type="entry name" value="NAD(P)-binding Rossmann-fold domains"/>
    <property type="match status" value="1"/>
</dbReference>
<evidence type="ECO:0000313" key="5">
    <source>
        <dbReference type="Proteomes" id="UP000521872"/>
    </source>
</evidence>
<accession>A0A8H4VIA5</accession>
<dbReference type="Pfam" id="PF01408">
    <property type="entry name" value="GFO_IDH_MocA"/>
    <property type="match status" value="1"/>
</dbReference>
<dbReference type="SUPFAM" id="SSF55347">
    <property type="entry name" value="Glyceraldehyde-3-phosphate dehydrogenase-like, C-terminal domain"/>
    <property type="match status" value="1"/>
</dbReference>
<dbReference type="PANTHER" id="PTHR43818">
    <property type="entry name" value="BCDNA.GH03377"/>
    <property type="match status" value="1"/>
</dbReference>
<name>A0A8H4VIA5_9AGAR</name>
<dbReference type="Pfam" id="PF22685">
    <property type="entry name" value="Gal80p_C-like"/>
    <property type="match status" value="1"/>
</dbReference>
<gene>
    <name evidence="4" type="ORF">D9613_003640</name>
</gene>
<dbReference type="InterPro" id="IPR036291">
    <property type="entry name" value="NAD(P)-bd_dom_sf"/>
</dbReference>
<dbReference type="InterPro" id="IPR055080">
    <property type="entry name" value="Gal80p-like_C"/>
</dbReference>
<evidence type="ECO:0000256" key="1">
    <source>
        <dbReference type="ARBA" id="ARBA00023002"/>
    </source>
</evidence>
<organism evidence="4 5">
    <name type="scientific">Agrocybe pediades</name>
    <dbReference type="NCBI Taxonomy" id="84607"/>
    <lineage>
        <taxon>Eukaryota</taxon>
        <taxon>Fungi</taxon>
        <taxon>Dikarya</taxon>
        <taxon>Basidiomycota</taxon>
        <taxon>Agaricomycotina</taxon>
        <taxon>Agaricomycetes</taxon>
        <taxon>Agaricomycetidae</taxon>
        <taxon>Agaricales</taxon>
        <taxon>Agaricineae</taxon>
        <taxon>Strophariaceae</taxon>
        <taxon>Agrocybe</taxon>
    </lineage>
</organism>
<keyword evidence="5" id="KW-1185">Reference proteome</keyword>
<feature type="domain" description="Gal80p-like C-terminal" evidence="3">
    <location>
        <begin position="143"/>
        <end position="293"/>
    </location>
</feature>
<evidence type="ECO:0000259" key="2">
    <source>
        <dbReference type="Pfam" id="PF01408"/>
    </source>
</evidence>
<comment type="caution">
    <text evidence="4">The sequence shown here is derived from an EMBL/GenBank/DDBJ whole genome shotgun (WGS) entry which is preliminary data.</text>
</comment>
<dbReference type="InterPro" id="IPR050463">
    <property type="entry name" value="Gfo/Idh/MocA_oxidrdct_glycsds"/>
</dbReference>
<dbReference type="PANTHER" id="PTHR43818:SF11">
    <property type="entry name" value="BCDNA.GH03377"/>
    <property type="match status" value="1"/>
</dbReference>
<dbReference type="AlphaFoldDB" id="A0A8H4VIA5"/>
<dbReference type="InterPro" id="IPR000683">
    <property type="entry name" value="Gfo/Idh/MocA-like_OxRdtase_N"/>
</dbReference>
<evidence type="ECO:0008006" key="6">
    <source>
        <dbReference type="Google" id="ProtNLM"/>
    </source>
</evidence>
<evidence type="ECO:0000313" key="4">
    <source>
        <dbReference type="EMBL" id="KAF4611681.1"/>
    </source>
</evidence>
<dbReference type="Gene3D" id="3.30.360.10">
    <property type="entry name" value="Dihydrodipicolinate Reductase, domain 2"/>
    <property type="match status" value="1"/>
</dbReference>
<evidence type="ECO:0000259" key="3">
    <source>
        <dbReference type="Pfam" id="PF22685"/>
    </source>
</evidence>
<dbReference type="Proteomes" id="UP000521872">
    <property type="component" value="Unassembled WGS sequence"/>
</dbReference>
<dbReference type="GO" id="GO:0000166">
    <property type="term" value="F:nucleotide binding"/>
    <property type="evidence" value="ECO:0007669"/>
    <property type="project" value="InterPro"/>
</dbReference>
<dbReference type="EMBL" id="JAACJL010000057">
    <property type="protein sequence ID" value="KAF4611681.1"/>
    <property type="molecule type" value="Genomic_DNA"/>
</dbReference>
<proteinExistence type="predicted"/>
<reference evidence="4 5" key="1">
    <citation type="submission" date="2019-12" db="EMBL/GenBank/DDBJ databases">
        <authorList>
            <person name="Floudas D."/>
            <person name="Bentzer J."/>
            <person name="Ahren D."/>
            <person name="Johansson T."/>
            <person name="Persson P."/>
            <person name="Tunlid A."/>
        </authorList>
    </citation>
    <scope>NUCLEOTIDE SEQUENCE [LARGE SCALE GENOMIC DNA]</scope>
    <source>
        <strain evidence="4 5">CBS 102.39</strain>
    </source>
</reference>